<dbReference type="EMBL" id="RCML01000230">
    <property type="protein sequence ID" value="KAG2984557.1"/>
    <property type="molecule type" value="Genomic_DNA"/>
</dbReference>
<dbReference type="AlphaFoldDB" id="A0A329SJ64"/>
<keyword evidence="7" id="KW-1185">Reference proteome</keyword>
<dbReference type="Proteomes" id="UP000736787">
    <property type="component" value="Unassembled WGS sequence"/>
</dbReference>
<evidence type="ECO:0000313" key="5">
    <source>
        <dbReference type="EMBL" id="KAG3221815.1"/>
    </source>
</evidence>
<evidence type="ECO:0000313" key="6">
    <source>
        <dbReference type="EMBL" id="RAW36854.1"/>
    </source>
</evidence>
<dbReference type="EMBL" id="RCMK01000414">
    <property type="protein sequence ID" value="KAG2930115.1"/>
    <property type="molecule type" value="Genomic_DNA"/>
</dbReference>
<dbReference type="OrthoDB" id="98682at2759"/>
<dbReference type="Proteomes" id="UP000735874">
    <property type="component" value="Unassembled WGS sequence"/>
</dbReference>
<evidence type="ECO:0000313" key="3">
    <source>
        <dbReference type="EMBL" id="KAG2930115.1"/>
    </source>
</evidence>
<sequence length="116" mass="13080">MKPSAAPVMLCEGPTPSATAFVLHIAQSALSWCMRSAAPRLWCWFHGDEDELGNEEPLQSHSLQQVQLLEENMSDFKTQQELMIRTLEDLLEEVKRMPKCRCESEELQASTSENAG</sequence>
<reference evidence="6 7" key="1">
    <citation type="submission" date="2018-01" db="EMBL/GenBank/DDBJ databases">
        <title>Draft genome of the strawberry crown rot pathogen Phytophthora cactorum.</title>
        <authorList>
            <person name="Armitage A.D."/>
            <person name="Lysoe E."/>
            <person name="Nellist C.F."/>
            <person name="Harrison R.J."/>
            <person name="Brurberg M.B."/>
        </authorList>
    </citation>
    <scope>NUCLEOTIDE SEQUENCE [LARGE SCALE GENOMIC DNA]</scope>
    <source>
        <strain evidence="6 7">10300</strain>
    </source>
</reference>
<evidence type="ECO:0000313" key="4">
    <source>
        <dbReference type="EMBL" id="KAG2984557.1"/>
    </source>
</evidence>
<dbReference type="EMBL" id="RCMG01000422">
    <property type="protein sequence ID" value="KAG2854513.1"/>
    <property type="molecule type" value="Genomic_DNA"/>
</dbReference>
<gene>
    <name evidence="6" type="ORF">PC110_g6866</name>
    <name evidence="1" type="ORF">PC113_g13229</name>
    <name evidence="2" type="ORF">PC115_g12163</name>
    <name evidence="3" type="ORF">PC117_g13805</name>
    <name evidence="4" type="ORF">PC118_g8799</name>
    <name evidence="5" type="ORF">PC129_g7466</name>
</gene>
<dbReference type="Proteomes" id="UP000774804">
    <property type="component" value="Unassembled WGS sequence"/>
</dbReference>
<protein>
    <submittedName>
        <fullName evidence="6">Uncharacterized protein</fullName>
    </submittedName>
</protein>
<accession>A0A329SJ64</accession>
<evidence type="ECO:0000313" key="7">
    <source>
        <dbReference type="Proteomes" id="UP000251314"/>
    </source>
</evidence>
<dbReference type="Proteomes" id="UP000251314">
    <property type="component" value="Unassembled WGS sequence"/>
</dbReference>
<organism evidence="6 7">
    <name type="scientific">Phytophthora cactorum</name>
    <dbReference type="NCBI Taxonomy" id="29920"/>
    <lineage>
        <taxon>Eukaryota</taxon>
        <taxon>Sar</taxon>
        <taxon>Stramenopiles</taxon>
        <taxon>Oomycota</taxon>
        <taxon>Peronosporomycetes</taxon>
        <taxon>Peronosporales</taxon>
        <taxon>Peronosporaceae</taxon>
        <taxon>Phytophthora</taxon>
    </lineage>
</organism>
<dbReference type="EMBL" id="RCMI01000399">
    <property type="protein sequence ID" value="KAG2912973.1"/>
    <property type="molecule type" value="Genomic_DNA"/>
</dbReference>
<dbReference type="VEuPathDB" id="FungiDB:PC110_g6866"/>
<proteinExistence type="predicted"/>
<dbReference type="EMBL" id="MJFZ01000127">
    <property type="protein sequence ID" value="RAW36854.1"/>
    <property type="molecule type" value="Genomic_DNA"/>
</dbReference>
<name>A0A329SJ64_9STRA</name>
<evidence type="ECO:0000313" key="2">
    <source>
        <dbReference type="EMBL" id="KAG2912973.1"/>
    </source>
</evidence>
<evidence type="ECO:0000313" key="1">
    <source>
        <dbReference type="EMBL" id="KAG2854513.1"/>
    </source>
</evidence>
<dbReference type="Proteomes" id="UP000760860">
    <property type="component" value="Unassembled WGS sequence"/>
</dbReference>
<dbReference type="EMBL" id="RCMV01000205">
    <property type="protein sequence ID" value="KAG3221815.1"/>
    <property type="molecule type" value="Genomic_DNA"/>
</dbReference>
<comment type="caution">
    <text evidence="6">The sequence shown here is derived from an EMBL/GenBank/DDBJ whole genome shotgun (WGS) entry which is preliminary data.</text>
</comment>
<dbReference type="Proteomes" id="UP000697107">
    <property type="component" value="Unassembled WGS sequence"/>
</dbReference>
<reference evidence="1" key="2">
    <citation type="submission" date="2018-10" db="EMBL/GenBank/DDBJ databases">
        <title>Effector identification in a new, highly contiguous assembly of the strawberry crown rot pathogen Phytophthora cactorum.</title>
        <authorList>
            <person name="Armitage A.D."/>
            <person name="Nellist C.F."/>
            <person name="Bates H."/>
            <person name="Vickerstaff R.J."/>
            <person name="Harrison R.J."/>
        </authorList>
    </citation>
    <scope>NUCLEOTIDE SEQUENCE</scope>
    <source>
        <strain evidence="1">15-7</strain>
        <strain evidence="2">4032</strain>
        <strain evidence="3">4040</strain>
        <strain evidence="4">P415</strain>
        <strain evidence="5">P421</strain>
    </source>
</reference>